<evidence type="ECO:0000259" key="19">
    <source>
        <dbReference type="Pfam" id="PF22461"/>
    </source>
</evidence>
<feature type="chain" id="PRO_5046091440" evidence="16">
    <location>
        <begin position="21"/>
        <end position="880"/>
    </location>
</feature>
<evidence type="ECO:0000256" key="13">
    <source>
        <dbReference type="ARBA" id="ARBA00023237"/>
    </source>
</evidence>
<dbReference type="Proteomes" id="UP000665025">
    <property type="component" value="Chromosome 1"/>
</dbReference>
<evidence type="ECO:0000256" key="6">
    <source>
        <dbReference type="ARBA" id="ARBA00022692"/>
    </source>
</evidence>
<feature type="domain" description="SLBB" evidence="19">
    <location>
        <begin position="196"/>
        <end position="273"/>
    </location>
</feature>
<feature type="domain" description="Soluble ligand binding" evidence="18">
    <location>
        <begin position="280"/>
        <end position="327"/>
    </location>
</feature>
<evidence type="ECO:0000256" key="9">
    <source>
        <dbReference type="ARBA" id="ARBA00023065"/>
    </source>
</evidence>
<evidence type="ECO:0000259" key="18">
    <source>
        <dbReference type="Pfam" id="PF10531"/>
    </source>
</evidence>
<dbReference type="Pfam" id="PF10531">
    <property type="entry name" value="SLBB"/>
    <property type="match status" value="4"/>
</dbReference>
<keyword evidence="3" id="KW-0813">Transport</keyword>
<name>A0ABX7V8M7_9GAMM</name>
<gene>
    <name evidence="20" type="ORF">J5X90_03395</name>
</gene>
<dbReference type="InterPro" id="IPR049712">
    <property type="entry name" value="Poly_export"/>
</dbReference>
<keyword evidence="13" id="KW-0998">Cell outer membrane</keyword>
<keyword evidence="4" id="KW-1134">Transmembrane beta strand</keyword>
<evidence type="ECO:0000256" key="14">
    <source>
        <dbReference type="ARBA" id="ARBA00023288"/>
    </source>
</evidence>
<evidence type="ECO:0000256" key="5">
    <source>
        <dbReference type="ARBA" id="ARBA00022597"/>
    </source>
</evidence>
<evidence type="ECO:0000256" key="1">
    <source>
        <dbReference type="ARBA" id="ARBA00004571"/>
    </source>
</evidence>
<keyword evidence="6" id="KW-0812">Transmembrane</keyword>
<evidence type="ECO:0000256" key="11">
    <source>
        <dbReference type="ARBA" id="ARBA00023136"/>
    </source>
</evidence>
<sequence length="880" mass="97552">MLFRRIFALIVLSYSVFSFALTPTAEQLEQFQKLPKAQQEALAKQYGIDISSLNLDEESKKGEKNVKSSMLPRDEDDENETEKDPFDPTVEPLKPFGYKLFSGIPSTFMPPEDASVPDDYILGRGDTVAITLYGKESNSHMLEIDSEGRIAIPKFSPVQVAGLSYAEFKSLIKNKVAAEAIGLSVFVAMAELRAVQVLVVGEVYQPGSYTLSPLSSVTHALFASGGISEIASLRNIQVKRSGQTVATLDLYDLLLNGDRSGDISLRSGDVVFVPSAGPQVTVEGAVKREAIFELTEQDTKDDLVNMFGGFKDNAYIKRVQVQRVQNGHRSVAVSADFSDPDDLFKPKGGDKVFVQSVNDVVVDSVTLLGAVARPGIYQWQSGLDISDIVHDLKSDLLPQADYHYGLVVREKSMSGDIEVIQFSFVDALKNKNVVLEKNDKIYVFSRFKFKQEEEQALAKLALTEEQIFQQEKVKLWHLFEYQEFKKKTLSFEEALEKSIEKQKEREKQRTKRGQKQEEEDEPGEFATFSRDKLLMHLLPKLEFQASATARKATYEVLGEVRFPGVYPLATGSTVADAISAAGGLLESAHPELAELASLSPENGQFNYASIQLDSDEGLNYKLDSKDVLNILKQPNWQKGYKVHLKGEVRFPGTYTVSRGESLDELLKRAGGLSEYAEPKAAIYTRESIKEQEETRLLKLSDELRKDIASRSFQKSIGMNTSIAYEDMKNLLDDLANVESIGRLVIDLPAILSNQENLVLQDGDTLYVPGKQDAISVIGEVNYASSHLYKKGVTIDDYLALSGGTKDRAKEEQIYVIKANGAVFIPQSSSWFAVNNKNQLEAGDTIVVPMDASHMDNLTLWNTATQIFYQLGVGVAAVSGI</sequence>
<dbReference type="Pfam" id="PF02563">
    <property type="entry name" value="Poly_export"/>
    <property type="match status" value="1"/>
</dbReference>
<evidence type="ECO:0000256" key="3">
    <source>
        <dbReference type="ARBA" id="ARBA00022448"/>
    </source>
</evidence>
<keyword evidence="8" id="KW-0625">Polysaccharide transport</keyword>
<feature type="domain" description="Soluble ligand binding" evidence="18">
    <location>
        <begin position="555"/>
        <end position="596"/>
    </location>
</feature>
<keyword evidence="10" id="KW-0626">Porin</keyword>
<feature type="region of interest" description="Disordered" evidence="15">
    <location>
        <begin position="59"/>
        <end position="90"/>
    </location>
</feature>
<feature type="domain" description="Soluble ligand binding" evidence="18">
    <location>
        <begin position="775"/>
        <end position="822"/>
    </location>
</feature>
<proteinExistence type="inferred from homology"/>
<evidence type="ECO:0000313" key="20">
    <source>
        <dbReference type="EMBL" id="QTL36107.1"/>
    </source>
</evidence>
<dbReference type="InterPro" id="IPR003715">
    <property type="entry name" value="Poly_export_N"/>
</dbReference>
<feature type="signal peptide" evidence="16">
    <location>
        <begin position="1"/>
        <end position="20"/>
    </location>
</feature>
<evidence type="ECO:0000256" key="2">
    <source>
        <dbReference type="ARBA" id="ARBA00009450"/>
    </source>
</evidence>
<dbReference type="EMBL" id="CP072425">
    <property type="protein sequence ID" value="QTL36107.1"/>
    <property type="molecule type" value="Genomic_DNA"/>
</dbReference>
<dbReference type="InterPro" id="IPR054765">
    <property type="entry name" value="SLBB_dom"/>
</dbReference>
<reference evidence="20 21" key="1">
    <citation type="submission" date="2021-03" db="EMBL/GenBank/DDBJ databases">
        <title>Complete Genome of Pseudoalteromonas viridis Strain BBR56, a new biocontrol bacterial candidate.</title>
        <authorList>
            <person name="Handayani D.P."/>
            <person name="Isnansetyo A."/>
            <person name="Istiqomah I."/>
            <person name="Jumina J."/>
        </authorList>
    </citation>
    <scope>NUCLEOTIDE SEQUENCE [LARGE SCALE GENOMIC DNA]</scope>
    <source>
        <strain evidence="20 21">BBR56</strain>
    </source>
</reference>
<comment type="similarity">
    <text evidence="2">Belongs to the BexD/CtrA/VexA family.</text>
</comment>
<evidence type="ECO:0000256" key="10">
    <source>
        <dbReference type="ARBA" id="ARBA00023114"/>
    </source>
</evidence>
<keyword evidence="7 16" id="KW-0732">Signal</keyword>
<feature type="domain" description="Soluble ligand binding" evidence="18">
    <location>
        <begin position="641"/>
        <end position="677"/>
    </location>
</feature>
<dbReference type="Gene3D" id="3.10.560.10">
    <property type="entry name" value="Outer membrane lipoprotein wza domain like"/>
    <property type="match status" value="6"/>
</dbReference>
<dbReference type="Pfam" id="PF22461">
    <property type="entry name" value="SLBB_2"/>
    <property type="match status" value="1"/>
</dbReference>
<keyword evidence="9" id="KW-0406">Ion transport</keyword>
<evidence type="ECO:0000256" key="16">
    <source>
        <dbReference type="SAM" id="SignalP"/>
    </source>
</evidence>
<dbReference type="PANTHER" id="PTHR33619:SF3">
    <property type="entry name" value="POLYSACCHARIDE EXPORT PROTEIN GFCE-RELATED"/>
    <property type="match status" value="1"/>
</dbReference>
<evidence type="ECO:0000256" key="7">
    <source>
        <dbReference type="ARBA" id="ARBA00022729"/>
    </source>
</evidence>
<keyword evidence="12" id="KW-0564">Palmitate</keyword>
<comment type="subcellular location">
    <subcellularLocation>
        <location evidence="1">Cell outer membrane</location>
        <topology evidence="1">Multi-pass membrane protein</topology>
    </subcellularLocation>
</comment>
<dbReference type="RefSeq" id="WP_209052779.1">
    <property type="nucleotide sequence ID" value="NZ_CP072425.1"/>
</dbReference>
<protein>
    <submittedName>
        <fullName evidence="20">SLBB domain-containing protein</fullName>
    </submittedName>
</protein>
<evidence type="ECO:0000313" key="21">
    <source>
        <dbReference type="Proteomes" id="UP000665025"/>
    </source>
</evidence>
<dbReference type="PANTHER" id="PTHR33619">
    <property type="entry name" value="POLYSACCHARIDE EXPORT PROTEIN GFCE-RELATED"/>
    <property type="match status" value="1"/>
</dbReference>
<evidence type="ECO:0000256" key="15">
    <source>
        <dbReference type="SAM" id="MobiDB-lite"/>
    </source>
</evidence>
<evidence type="ECO:0000259" key="17">
    <source>
        <dbReference type="Pfam" id="PF02563"/>
    </source>
</evidence>
<keyword evidence="11" id="KW-0472">Membrane</keyword>
<evidence type="ECO:0000256" key="4">
    <source>
        <dbReference type="ARBA" id="ARBA00022452"/>
    </source>
</evidence>
<evidence type="ECO:0000256" key="8">
    <source>
        <dbReference type="ARBA" id="ARBA00023047"/>
    </source>
</evidence>
<organism evidence="20 21">
    <name type="scientific">Pseudoalteromonas viridis</name>
    <dbReference type="NCBI Taxonomy" id="339617"/>
    <lineage>
        <taxon>Bacteria</taxon>
        <taxon>Pseudomonadati</taxon>
        <taxon>Pseudomonadota</taxon>
        <taxon>Gammaproteobacteria</taxon>
        <taxon>Alteromonadales</taxon>
        <taxon>Pseudoalteromonadaceae</taxon>
        <taxon>Pseudoalteromonas</taxon>
    </lineage>
</organism>
<keyword evidence="5" id="KW-0762">Sugar transport</keyword>
<keyword evidence="21" id="KW-1185">Reference proteome</keyword>
<dbReference type="InterPro" id="IPR019554">
    <property type="entry name" value="Soluble_ligand-bd"/>
</dbReference>
<accession>A0ABX7V8M7</accession>
<evidence type="ECO:0000256" key="12">
    <source>
        <dbReference type="ARBA" id="ARBA00023139"/>
    </source>
</evidence>
<feature type="domain" description="Polysaccharide export protein N-terminal" evidence="17">
    <location>
        <begin position="115"/>
        <end position="187"/>
    </location>
</feature>
<feature type="region of interest" description="Disordered" evidence="15">
    <location>
        <begin position="501"/>
        <end position="525"/>
    </location>
</feature>
<keyword evidence="14" id="KW-0449">Lipoprotein</keyword>